<dbReference type="Pfam" id="PF13181">
    <property type="entry name" value="TPR_8"/>
    <property type="match status" value="2"/>
</dbReference>
<dbReference type="RefSeq" id="WP_184338462.1">
    <property type="nucleotide sequence ID" value="NZ_JACHIG010000002.1"/>
</dbReference>
<keyword evidence="1" id="KW-0677">Repeat</keyword>
<keyword evidence="4" id="KW-1185">Reference proteome</keyword>
<name>A0A7W7Y930_9BACT</name>
<dbReference type="AlphaFoldDB" id="A0A7W7Y930"/>
<dbReference type="InterPro" id="IPR011990">
    <property type="entry name" value="TPR-like_helical_dom_sf"/>
</dbReference>
<protein>
    <submittedName>
        <fullName evidence="3">Tetratricopeptide (TPR) repeat protein</fullName>
    </submittedName>
</protein>
<sequence length="536" mass="59926">MDLHLALRILQSAGGDPIQLCFAAVDLAFPNRSEQDKLRLKNALEAASIPHWFDGCILAKILDIPIEEGISIVEDLKCLSLIESFRARGEMAVNVHEKSRLLLREHLFLYKKKHFGMWSAKAAECFASKPLAQARIEWIYHQLCSGAVSVEEDLEKLDQDFVDTAHPEDRLALAAALQELENAKMLSGAAQAMSLISIGFVRNSRGESSQILTLASQALGLARTASRKSIVGLALCLNGDISQNLGKFDEAITAYEECLSTYQELVNDSPMERMWTHRLSTAYEKISAVLKKKGDFDSAFIYANNGLTLSKKLAAEFPDDIRFQVHLASIYLHLGGILQSQSKLNLAKQAFTEALIIGEKCVRLDPLNADWQHCVGVSYSKLGSIFKSQSELDKAHDAAEKSLTISLNLVKLDPTNVAWQEGLASSHHQVAGIFSAKGDLEQAYRSYKEDLSISQILLEFDPENIDYQQGYASTSARVGSLLIKRKRLKEAREYLNKSIELLEKLVSQFSNIPNWRDQLKMVRQIRTRISIKRSDR</sequence>
<dbReference type="SUPFAM" id="SSF48452">
    <property type="entry name" value="TPR-like"/>
    <property type="match status" value="1"/>
</dbReference>
<dbReference type="Gene3D" id="1.25.40.10">
    <property type="entry name" value="Tetratricopeptide repeat domain"/>
    <property type="match status" value="2"/>
</dbReference>
<evidence type="ECO:0000313" key="4">
    <source>
        <dbReference type="Proteomes" id="UP000590740"/>
    </source>
</evidence>
<dbReference type="InterPro" id="IPR019734">
    <property type="entry name" value="TPR_rpt"/>
</dbReference>
<organism evidence="3 4">
    <name type="scientific">Prosthecobacter vanneervenii</name>
    <dbReference type="NCBI Taxonomy" id="48466"/>
    <lineage>
        <taxon>Bacteria</taxon>
        <taxon>Pseudomonadati</taxon>
        <taxon>Verrucomicrobiota</taxon>
        <taxon>Verrucomicrobiia</taxon>
        <taxon>Verrucomicrobiales</taxon>
        <taxon>Verrucomicrobiaceae</taxon>
        <taxon>Prosthecobacter</taxon>
    </lineage>
</organism>
<proteinExistence type="predicted"/>
<accession>A0A7W7Y930</accession>
<gene>
    <name evidence="3" type="ORF">HNQ65_001083</name>
</gene>
<evidence type="ECO:0000256" key="2">
    <source>
        <dbReference type="ARBA" id="ARBA00022803"/>
    </source>
</evidence>
<dbReference type="PANTHER" id="PTHR45641:SF19">
    <property type="entry name" value="NEPHROCYSTIN-3"/>
    <property type="match status" value="1"/>
</dbReference>
<reference evidence="3 4" key="1">
    <citation type="submission" date="2020-08" db="EMBL/GenBank/DDBJ databases">
        <title>Genomic Encyclopedia of Type Strains, Phase IV (KMG-IV): sequencing the most valuable type-strain genomes for metagenomic binning, comparative biology and taxonomic classification.</title>
        <authorList>
            <person name="Goeker M."/>
        </authorList>
    </citation>
    <scope>NUCLEOTIDE SEQUENCE [LARGE SCALE GENOMIC DNA]</scope>
    <source>
        <strain evidence="3 4">DSM 12252</strain>
    </source>
</reference>
<dbReference type="PANTHER" id="PTHR45641">
    <property type="entry name" value="TETRATRICOPEPTIDE REPEAT PROTEIN (AFU_ORTHOLOGUE AFUA_6G03870)"/>
    <property type="match status" value="1"/>
</dbReference>
<evidence type="ECO:0000313" key="3">
    <source>
        <dbReference type="EMBL" id="MBB5031515.1"/>
    </source>
</evidence>
<evidence type="ECO:0000256" key="1">
    <source>
        <dbReference type="ARBA" id="ARBA00022737"/>
    </source>
</evidence>
<comment type="caution">
    <text evidence="3">The sequence shown here is derived from an EMBL/GenBank/DDBJ whole genome shotgun (WGS) entry which is preliminary data.</text>
</comment>
<dbReference type="Proteomes" id="UP000590740">
    <property type="component" value="Unassembled WGS sequence"/>
</dbReference>
<dbReference type="SMART" id="SM00028">
    <property type="entry name" value="TPR"/>
    <property type="match status" value="6"/>
</dbReference>
<dbReference type="EMBL" id="JACHIG010000002">
    <property type="protein sequence ID" value="MBB5031515.1"/>
    <property type="molecule type" value="Genomic_DNA"/>
</dbReference>
<keyword evidence="2" id="KW-0802">TPR repeat</keyword>